<comment type="caution">
    <text evidence="8">The sequence shown here is derived from an EMBL/GenBank/DDBJ whole genome shotgun (WGS) entry which is preliminary data.</text>
</comment>
<dbReference type="PROSITE" id="PS50885">
    <property type="entry name" value="HAMP"/>
    <property type="match status" value="1"/>
</dbReference>
<evidence type="ECO:0000256" key="3">
    <source>
        <dbReference type="PROSITE-ProRule" id="PRU00284"/>
    </source>
</evidence>
<dbReference type="GO" id="GO:0004888">
    <property type="term" value="F:transmembrane signaling receptor activity"/>
    <property type="evidence" value="ECO:0007669"/>
    <property type="project" value="InterPro"/>
</dbReference>
<keyword evidence="4" id="KW-1133">Transmembrane helix</keyword>
<dbReference type="GO" id="GO:0007165">
    <property type="term" value="P:signal transduction"/>
    <property type="evidence" value="ECO:0007669"/>
    <property type="project" value="UniProtKB-KW"/>
</dbReference>
<dbReference type="SMART" id="SM00091">
    <property type="entry name" value="PAS"/>
    <property type="match status" value="1"/>
</dbReference>
<dbReference type="SMART" id="SM00304">
    <property type="entry name" value="HAMP"/>
    <property type="match status" value="1"/>
</dbReference>
<dbReference type="InterPro" id="IPR051310">
    <property type="entry name" value="MCP_chemotaxis"/>
</dbReference>
<dbReference type="GO" id="GO:0006935">
    <property type="term" value="P:chemotaxis"/>
    <property type="evidence" value="ECO:0007669"/>
    <property type="project" value="InterPro"/>
</dbReference>
<dbReference type="PROSITE" id="PS50111">
    <property type="entry name" value="CHEMOTAXIS_TRANSDUC_2"/>
    <property type="match status" value="1"/>
</dbReference>
<dbReference type="InterPro" id="IPR013655">
    <property type="entry name" value="PAS_fold_3"/>
</dbReference>
<feature type="transmembrane region" description="Helical" evidence="4">
    <location>
        <begin position="169"/>
        <end position="187"/>
    </location>
</feature>
<accession>A0A2N4U7W4</accession>
<dbReference type="RefSeq" id="WP_102073041.1">
    <property type="nucleotide sequence ID" value="NZ_PDNW01000003.1"/>
</dbReference>
<feature type="domain" description="PAS" evidence="6">
    <location>
        <begin position="21"/>
        <end position="60"/>
    </location>
</feature>
<dbReference type="Gene3D" id="1.10.287.950">
    <property type="entry name" value="Methyl-accepting chemotaxis protein"/>
    <property type="match status" value="1"/>
</dbReference>
<evidence type="ECO:0000259" key="5">
    <source>
        <dbReference type="PROSITE" id="PS50111"/>
    </source>
</evidence>
<feature type="domain" description="HAMP" evidence="7">
    <location>
        <begin position="214"/>
        <end position="266"/>
    </location>
</feature>
<evidence type="ECO:0000313" key="8">
    <source>
        <dbReference type="EMBL" id="PLC51089.1"/>
    </source>
</evidence>
<dbReference type="SUPFAM" id="SSF55785">
    <property type="entry name" value="PYP-like sensor domain (PAS domain)"/>
    <property type="match status" value="1"/>
</dbReference>
<evidence type="ECO:0008006" key="10">
    <source>
        <dbReference type="Google" id="ProtNLM"/>
    </source>
</evidence>
<keyword evidence="9" id="KW-1185">Reference proteome</keyword>
<dbReference type="SMART" id="SM00283">
    <property type="entry name" value="MA"/>
    <property type="match status" value="1"/>
</dbReference>
<gene>
    <name evidence="8" type="ORF">CR159_05720</name>
</gene>
<dbReference type="EMBL" id="PDNW01000003">
    <property type="protein sequence ID" value="PLC51089.1"/>
    <property type="molecule type" value="Genomic_DNA"/>
</dbReference>
<dbReference type="SUPFAM" id="SSF58104">
    <property type="entry name" value="Methyl-accepting chemotaxis protein (MCP) signaling domain"/>
    <property type="match status" value="1"/>
</dbReference>
<protein>
    <recommendedName>
        <fullName evidence="10">Methyl-accepting chemotaxis sensory transducer with Pas/Pac sensor</fullName>
    </recommendedName>
</protein>
<dbReference type="AlphaFoldDB" id="A0A2N4U7W4"/>
<feature type="domain" description="Methyl-accepting transducer" evidence="5">
    <location>
        <begin position="271"/>
        <end position="500"/>
    </location>
</feature>
<dbReference type="CDD" id="cd06225">
    <property type="entry name" value="HAMP"/>
    <property type="match status" value="1"/>
</dbReference>
<organism evidence="8 9">
    <name type="scientific">Pollutimonas subterranea</name>
    <dbReference type="NCBI Taxonomy" id="2045210"/>
    <lineage>
        <taxon>Bacteria</taxon>
        <taxon>Pseudomonadati</taxon>
        <taxon>Pseudomonadota</taxon>
        <taxon>Betaproteobacteria</taxon>
        <taxon>Burkholderiales</taxon>
        <taxon>Alcaligenaceae</taxon>
        <taxon>Pollutimonas</taxon>
    </lineage>
</organism>
<name>A0A2N4U7W4_9BURK</name>
<dbReference type="CDD" id="cd11386">
    <property type="entry name" value="MCP_signal"/>
    <property type="match status" value="1"/>
</dbReference>
<evidence type="ECO:0000313" key="9">
    <source>
        <dbReference type="Proteomes" id="UP000234190"/>
    </source>
</evidence>
<dbReference type="FunFam" id="1.10.287.950:FF:000001">
    <property type="entry name" value="Methyl-accepting chemotaxis sensory transducer"/>
    <property type="match status" value="1"/>
</dbReference>
<keyword evidence="4" id="KW-0812">Transmembrane</keyword>
<dbReference type="Pfam" id="PF00015">
    <property type="entry name" value="MCPsignal"/>
    <property type="match status" value="1"/>
</dbReference>
<keyword evidence="4" id="KW-0472">Membrane</keyword>
<dbReference type="NCBIfam" id="TIGR00229">
    <property type="entry name" value="sensory_box"/>
    <property type="match status" value="1"/>
</dbReference>
<keyword evidence="3" id="KW-0807">Transducer</keyword>
<dbReference type="PANTHER" id="PTHR43531">
    <property type="entry name" value="PROTEIN ICFG"/>
    <property type="match status" value="1"/>
</dbReference>
<dbReference type="InterPro" id="IPR035965">
    <property type="entry name" value="PAS-like_dom_sf"/>
</dbReference>
<comment type="similarity">
    <text evidence="2">Belongs to the methyl-accepting chemotaxis (MCP) protein family.</text>
</comment>
<dbReference type="GO" id="GO:0005886">
    <property type="term" value="C:plasma membrane"/>
    <property type="evidence" value="ECO:0007669"/>
    <property type="project" value="TreeGrafter"/>
</dbReference>
<dbReference type="PROSITE" id="PS50112">
    <property type="entry name" value="PAS"/>
    <property type="match status" value="1"/>
</dbReference>
<proteinExistence type="inferred from homology"/>
<evidence type="ECO:0000256" key="4">
    <source>
        <dbReference type="SAM" id="Phobius"/>
    </source>
</evidence>
<dbReference type="PRINTS" id="PR00260">
    <property type="entry name" value="CHEMTRNSDUCR"/>
</dbReference>
<evidence type="ECO:0000259" key="7">
    <source>
        <dbReference type="PROSITE" id="PS50885"/>
    </source>
</evidence>
<sequence length="526" mass="56215">MRVNLPVSQQQYEIPADTTLMLVTDIKGRITYANSAFLEVSGYGPEELRGKAHNIVRHPDMPPAAFADLWHTLHDGHSWTAIVKNRRKNGDHYWVRANVTPVVRDNELVGYLSVRTRAGADEISSAQALYAEFQRGSQKGRKFHRGLLVRTGWLRALSFNKTISLRARLFGGVSIGWMLGLACIAILDLPPAQLFAMAAAHTVLAGLVLLWLDLQIYRPVRIVLKQAQDLAAGQPGQQIHMKRVDELGSIARAINQAGLNLKALVDDVAEQACGVQVASTDVALSSDKLNVETDQTAASLLQTAASIEQLMSNVDNSAQAAARAVQLSATATQSASEGSEIVNQVASTVETITASSNKIHDIIGIINSLAFQTNILALNAAVEAARAGERGKGFAVVAAEVRRLALHSAQSANEIKDLIGGSVARIHAVRALTNKAGEVMQGVVDQTQRVSSLIEEISLAAAEQSSGIGEINAAMTQLEHATQNNATMVSESSRTSEGLRSRAGHLGRVIGIFSRGSTRQGTSAGI</sequence>
<dbReference type="Proteomes" id="UP000234190">
    <property type="component" value="Unassembled WGS sequence"/>
</dbReference>
<dbReference type="Pfam" id="PF08447">
    <property type="entry name" value="PAS_3"/>
    <property type="match status" value="1"/>
</dbReference>
<evidence type="ECO:0000256" key="2">
    <source>
        <dbReference type="ARBA" id="ARBA00029447"/>
    </source>
</evidence>
<dbReference type="Gene3D" id="3.30.450.20">
    <property type="entry name" value="PAS domain"/>
    <property type="match status" value="1"/>
</dbReference>
<dbReference type="Pfam" id="PF00672">
    <property type="entry name" value="HAMP"/>
    <property type="match status" value="1"/>
</dbReference>
<dbReference type="InterPro" id="IPR004090">
    <property type="entry name" value="Chemotax_Me-accpt_rcpt"/>
</dbReference>
<reference evidence="8 9" key="1">
    <citation type="submission" date="2017-10" db="EMBL/GenBank/DDBJ databases">
        <title>Two draft genome sequences of Pusillimonas sp. strains isolated from a nitrate- and radionuclide-contaminated groundwater in Russia.</title>
        <authorList>
            <person name="Grouzdev D.S."/>
            <person name="Tourova T.P."/>
            <person name="Goeva M.A."/>
            <person name="Babich T.L."/>
            <person name="Sokolova D.S."/>
            <person name="Abdullin R."/>
            <person name="Poltaraus A.B."/>
            <person name="Toshchakov S.V."/>
            <person name="Nazina T.N."/>
        </authorList>
    </citation>
    <scope>NUCLEOTIDE SEQUENCE [LARGE SCALE GENOMIC DNA]</scope>
    <source>
        <strain evidence="8 9">JR1/69-3-13</strain>
    </source>
</reference>
<dbReference type="InterPro" id="IPR004089">
    <property type="entry name" value="MCPsignal_dom"/>
</dbReference>
<feature type="transmembrane region" description="Helical" evidence="4">
    <location>
        <begin position="193"/>
        <end position="212"/>
    </location>
</feature>
<dbReference type="InterPro" id="IPR003660">
    <property type="entry name" value="HAMP_dom"/>
</dbReference>
<comment type="subcellular location">
    <subcellularLocation>
        <location evidence="1">Membrane</location>
    </subcellularLocation>
</comment>
<dbReference type="CDD" id="cd00130">
    <property type="entry name" value="PAS"/>
    <property type="match status" value="1"/>
</dbReference>
<dbReference type="InterPro" id="IPR000014">
    <property type="entry name" value="PAS"/>
</dbReference>
<dbReference type="PANTHER" id="PTHR43531:SF7">
    <property type="entry name" value="AEROTAXIS RECEPTOR"/>
    <property type="match status" value="1"/>
</dbReference>
<evidence type="ECO:0000259" key="6">
    <source>
        <dbReference type="PROSITE" id="PS50112"/>
    </source>
</evidence>
<evidence type="ECO:0000256" key="1">
    <source>
        <dbReference type="ARBA" id="ARBA00004370"/>
    </source>
</evidence>
<dbReference type="OrthoDB" id="9806477at2"/>